<sequence length="253" mass="28507">LLKTLKEQAQDDQGIFDAEQLVGLIDIEKGSLETKRRQGQKIDVTIKLAIDILQIVAPLCLADPIHRPVDTEQKSQGVWERVFNTLFAKTVVTAVIGETGLEGSGEARTQSEADHAVKRLSTEKQEKTTDRKKEHPRKVDCKFVVSVERMKQWEFITISNSEMKALRSSANEVDLMVRKNIRHNHLIINRIGTTKIYFLNMHAYSASLMSLREHDGAHVCGKVLDQDLVIPTNALELECFMSGQTLAALFSLR</sequence>
<protein>
    <submittedName>
        <fullName evidence="2">Uncharacterized protein</fullName>
    </submittedName>
</protein>
<organism evidence="2 3">
    <name type="scientific">Modicella reniformis</name>
    <dbReference type="NCBI Taxonomy" id="1440133"/>
    <lineage>
        <taxon>Eukaryota</taxon>
        <taxon>Fungi</taxon>
        <taxon>Fungi incertae sedis</taxon>
        <taxon>Mucoromycota</taxon>
        <taxon>Mortierellomycotina</taxon>
        <taxon>Mortierellomycetes</taxon>
        <taxon>Mortierellales</taxon>
        <taxon>Mortierellaceae</taxon>
        <taxon>Modicella</taxon>
    </lineage>
</organism>
<reference evidence="2" key="1">
    <citation type="journal article" date="2020" name="Fungal Divers.">
        <title>Resolving the Mortierellaceae phylogeny through synthesis of multi-gene phylogenetics and phylogenomics.</title>
        <authorList>
            <person name="Vandepol N."/>
            <person name="Liber J."/>
            <person name="Desiro A."/>
            <person name="Na H."/>
            <person name="Kennedy M."/>
            <person name="Barry K."/>
            <person name="Grigoriev I.V."/>
            <person name="Miller A.N."/>
            <person name="O'Donnell K."/>
            <person name="Stajich J.E."/>
            <person name="Bonito G."/>
        </authorList>
    </citation>
    <scope>NUCLEOTIDE SEQUENCE</scope>
    <source>
        <strain evidence="2">MES-2147</strain>
    </source>
</reference>
<comment type="caution">
    <text evidence="2">The sequence shown here is derived from an EMBL/GenBank/DDBJ whole genome shotgun (WGS) entry which is preliminary data.</text>
</comment>
<feature type="region of interest" description="Disordered" evidence="1">
    <location>
        <begin position="103"/>
        <end position="134"/>
    </location>
</feature>
<feature type="compositionally biased region" description="Basic and acidic residues" evidence="1">
    <location>
        <begin position="109"/>
        <end position="134"/>
    </location>
</feature>
<proteinExistence type="predicted"/>
<accession>A0A9P6SR79</accession>
<evidence type="ECO:0000313" key="3">
    <source>
        <dbReference type="Proteomes" id="UP000749646"/>
    </source>
</evidence>
<dbReference type="OrthoDB" id="2426443at2759"/>
<dbReference type="Proteomes" id="UP000749646">
    <property type="component" value="Unassembled WGS sequence"/>
</dbReference>
<evidence type="ECO:0000313" key="2">
    <source>
        <dbReference type="EMBL" id="KAF9992454.1"/>
    </source>
</evidence>
<feature type="non-terminal residue" evidence="2">
    <location>
        <position position="1"/>
    </location>
</feature>
<gene>
    <name evidence="2" type="ORF">BGZ65_012223</name>
</gene>
<dbReference type="EMBL" id="JAAAHW010002193">
    <property type="protein sequence ID" value="KAF9992454.1"/>
    <property type="molecule type" value="Genomic_DNA"/>
</dbReference>
<keyword evidence="3" id="KW-1185">Reference proteome</keyword>
<dbReference type="AlphaFoldDB" id="A0A9P6SR79"/>
<feature type="non-terminal residue" evidence="2">
    <location>
        <position position="253"/>
    </location>
</feature>
<evidence type="ECO:0000256" key="1">
    <source>
        <dbReference type="SAM" id="MobiDB-lite"/>
    </source>
</evidence>
<name>A0A9P6SR79_9FUNG</name>